<evidence type="ECO:0000256" key="1">
    <source>
        <dbReference type="SAM" id="MobiDB-lite"/>
    </source>
</evidence>
<organism evidence="2 3">
    <name type="scientific">Nocardia tengchongensis</name>
    <dbReference type="NCBI Taxonomy" id="2055889"/>
    <lineage>
        <taxon>Bacteria</taxon>
        <taxon>Bacillati</taxon>
        <taxon>Actinomycetota</taxon>
        <taxon>Actinomycetes</taxon>
        <taxon>Mycobacteriales</taxon>
        <taxon>Nocardiaceae</taxon>
        <taxon>Nocardia</taxon>
    </lineage>
</organism>
<sequence>MSACWRFHCWPGVPRKHQSYAERCPSEIRLSQEPQPLGSSKALTEAIRTAGGGQQAISFGEVTRVAGWSDDWDAVIDASAAHEDDLMNKWAETPPGTCWAGLPPRSGASDPVPSGYYVFLKDRKVVQSVKWDTGHKPMEFGSAGRLTHESMLNPKGGQLRTY</sequence>
<name>A0ABX8CU20_9NOCA</name>
<keyword evidence="3" id="KW-1185">Reference proteome</keyword>
<gene>
    <name evidence="2" type="ORF">KHQ06_11355</name>
</gene>
<evidence type="ECO:0000313" key="3">
    <source>
        <dbReference type="Proteomes" id="UP000683310"/>
    </source>
</evidence>
<protein>
    <submittedName>
        <fullName evidence="2">Uncharacterized protein</fullName>
    </submittedName>
</protein>
<evidence type="ECO:0000313" key="2">
    <source>
        <dbReference type="EMBL" id="QVI23418.1"/>
    </source>
</evidence>
<feature type="region of interest" description="Disordered" evidence="1">
    <location>
        <begin position="137"/>
        <end position="162"/>
    </location>
</feature>
<accession>A0ABX8CU20</accession>
<dbReference type="Proteomes" id="UP000683310">
    <property type="component" value="Chromosome"/>
</dbReference>
<dbReference type="EMBL" id="CP074371">
    <property type="protein sequence ID" value="QVI23418.1"/>
    <property type="molecule type" value="Genomic_DNA"/>
</dbReference>
<proteinExistence type="predicted"/>
<reference evidence="2 3" key="1">
    <citation type="submission" date="2021-04" db="EMBL/GenBank/DDBJ databases">
        <title>Nocardia tengchongensis.</title>
        <authorList>
            <person name="Zhuang k."/>
            <person name="Ran Y."/>
            <person name="Li W."/>
        </authorList>
    </citation>
    <scope>NUCLEOTIDE SEQUENCE [LARGE SCALE GENOMIC DNA]</scope>
    <source>
        <strain evidence="2 3">CFH S0057</strain>
    </source>
</reference>